<comment type="caution">
    <text evidence="2">The sequence shown here is derived from an EMBL/GenBank/DDBJ whole genome shotgun (WGS) entry which is preliminary data.</text>
</comment>
<reference evidence="2 3" key="1">
    <citation type="submission" date="2021-01" db="EMBL/GenBank/DDBJ databases">
        <title>Whole genome shotgun sequence of Actinoplanes palleronii NBRC 14916.</title>
        <authorList>
            <person name="Komaki H."/>
            <person name="Tamura T."/>
        </authorList>
    </citation>
    <scope>NUCLEOTIDE SEQUENCE [LARGE SCALE GENOMIC DNA]</scope>
    <source>
        <strain evidence="2 3">NBRC 14916</strain>
    </source>
</reference>
<evidence type="ECO:0000256" key="1">
    <source>
        <dbReference type="SAM" id="Phobius"/>
    </source>
</evidence>
<keyword evidence="1" id="KW-0472">Membrane</keyword>
<evidence type="ECO:0000313" key="2">
    <source>
        <dbReference type="EMBL" id="GIE73265.1"/>
    </source>
</evidence>
<feature type="transmembrane region" description="Helical" evidence="1">
    <location>
        <begin position="36"/>
        <end position="54"/>
    </location>
</feature>
<keyword evidence="1" id="KW-1133">Transmembrane helix</keyword>
<dbReference type="Proteomes" id="UP000624709">
    <property type="component" value="Unassembled WGS sequence"/>
</dbReference>
<feature type="transmembrane region" description="Helical" evidence="1">
    <location>
        <begin position="12"/>
        <end position="30"/>
    </location>
</feature>
<name>A0ABQ4BRH2_9ACTN</name>
<accession>A0ABQ4BRH2</accession>
<evidence type="ECO:0008006" key="4">
    <source>
        <dbReference type="Google" id="ProtNLM"/>
    </source>
</evidence>
<organism evidence="2 3">
    <name type="scientific">Actinoplanes palleronii</name>
    <dbReference type="NCBI Taxonomy" id="113570"/>
    <lineage>
        <taxon>Bacteria</taxon>
        <taxon>Bacillati</taxon>
        <taxon>Actinomycetota</taxon>
        <taxon>Actinomycetes</taxon>
        <taxon>Micromonosporales</taxon>
        <taxon>Micromonosporaceae</taxon>
        <taxon>Actinoplanes</taxon>
    </lineage>
</organism>
<evidence type="ECO:0000313" key="3">
    <source>
        <dbReference type="Proteomes" id="UP000624709"/>
    </source>
</evidence>
<keyword evidence="3" id="KW-1185">Reference proteome</keyword>
<sequence length="151" mass="17022">MTTVYRGRIHLIVLLTLALSVAIPVIAVVFPDVPWWQRVLAPLTAVPLLWFYTLRELVYRLELTGTELRLRALLGRWRIPLDELASIGAPSRQNLVSVKHRDGRSWNVLAGPGLVDFADRVGAAAPNARVGINGWQRTTDRAEKFFEREQG</sequence>
<keyword evidence="1" id="KW-0812">Transmembrane</keyword>
<protein>
    <recommendedName>
        <fullName evidence="4">PH domain-containing protein</fullName>
    </recommendedName>
</protein>
<proteinExistence type="predicted"/>
<dbReference type="EMBL" id="BOMS01000168">
    <property type="protein sequence ID" value="GIE73265.1"/>
    <property type="molecule type" value="Genomic_DNA"/>
</dbReference>
<gene>
    <name evidence="2" type="ORF">Apa02nite_093730</name>
</gene>